<protein>
    <submittedName>
        <fullName evidence="1">Uncharacterized protein</fullName>
    </submittedName>
</protein>
<gene>
    <name evidence="1" type="ORF">MLD38_037926</name>
</gene>
<organism evidence="1 2">
    <name type="scientific">Melastoma candidum</name>
    <dbReference type="NCBI Taxonomy" id="119954"/>
    <lineage>
        <taxon>Eukaryota</taxon>
        <taxon>Viridiplantae</taxon>
        <taxon>Streptophyta</taxon>
        <taxon>Embryophyta</taxon>
        <taxon>Tracheophyta</taxon>
        <taxon>Spermatophyta</taxon>
        <taxon>Magnoliopsida</taxon>
        <taxon>eudicotyledons</taxon>
        <taxon>Gunneridae</taxon>
        <taxon>Pentapetalae</taxon>
        <taxon>rosids</taxon>
        <taxon>malvids</taxon>
        <taxon>Myrtales</taxon>
        <taxon>Melastomataceae</taxon>
        <taxon>Melastomatoideae</taxon>
        <taxon>Melastomateae</taxon>
        <taxon>Melastoma</taxon>
    </lineage>
</organism>
<reference evidence="2" key="1">
    <citation type="journal article" date="2023" name="Front. Plant Sci.">
        <title>Chromosomal-level genome assembly of Melastoma candidum provides insights into trichome evolution.</title>
        <authorList>
            <person name="Zhong Y."/>
            <person name="Wu W."/>
            <person name="Sun C."/>
            <person name="Zou P."/>
            <person name="Liu Y."/>
            <person name="Dai S."/>
            <person name="Zhou R."/>
        </authorList>
    </citation>
    <scope>NUCLEOTIDE SEQUENCE [LARGE SCALE GENOMIC DNA]</scope>
</reference>
<evidence type="ECO:0000313" key="2">
    <source>
        <dbReference type="Proteomes" id="UP001057402"/>
    </source>
</evidence>
<dbReference type="Proteomes" id="UP001057402">
    <property type="component" value="Chromosome 12"/>
</dbReference>
<evidence type="ECO:0000313" key="1">
    <source>
        <dbReference type="EMBL" id="KAI4302142.1"/>
    </source>
</evidence>
<accession>A0ACB9KXM2</accession>
<name>A0ACB9KXM2_9MYRT</name>
<proteinExistence type="predicted"/>
<keyword evidence="2" id="KW-1185">Reference proteome</keyword>
<comment type="caution">
    <text evidence="1">The sequence shown here is derived from an EMBL/GenBank/DDBJ whole genome shotgun (WGS) entry which is preliminary data.</text>
</comment>
<sequence>MSASAGNMFFTFSPNQISIFDGENFDYWSSQMETIFLSQDLWKLVDEGYEEVPKEISLLEGGNTSAEGVVNPTEDEQKAYKENVVKNVMALRIL</sequence>
<dbReference type="EMBL" id="CM042891">
    <property type="protein sequence ID" value="KAI4302142.1"/>
    <property type="molecule type" value="Genomic_DNA"/>
</dbReference>